<dbReference type="EMBL" id="JABEZV010000001">
    <property type="protein sequence ID" value="MBA0704382.1"/>
    <property type="molecule type" value="Genomic_DNA"/>
</dbReference>
<comment type="caution">
    <text evidence="1">The sequence shown here is derived from an EMBL/GenBank/DDBJ whole genome shotgun (WGS) entry which is preliminary data.</text>
</comment>
<reference evidence="1 2" key="1">
    <citation type="journal article" date="2019" name="Genome Biol. Evol.">
        <title>Insights into the evolution of the New World diploid cottons (Gossypium, subgenus Houzingenia) based on genome sequencing.</title>
        <authorList>
            <person name="Grover C.E."/>
            <person name="Arick M.A. 2nd"/>
            <person name="Thrash A."/>
            <person name="Conover J.L."/>
            <person name="Sanders W.S."/>
            <person name="Peterson D.G."/>
            <person name="Frelichowski J.E."/>
            <person name="Scheffler J.A."/>
            <person name="Scheffler B.E."/>
            <person name="Wendel J.F."/>
        </authorList>
    </citation>
    <scope>NUCLEOTIDE SEQUENCE [LARGE SCALE GENOMIC DNA]</scope>
    <source>
        <strain evidence="1">4</strain>
        <tissue evidence="1">Leaf</tissue>
    </source>
</reference>
<accession>A0A7J8YYH0</accession>
<keyword evidence="2" id="KW-1185">Reference proteome</keyword>
<name>A0A7J8YYH0_9ROSI</name>
<proteinExistence type="predicted"/>
<gene>
    <name evidence="1" type="ORF">Golax_016644</name>
</gene>
<dbReference type="Proteomes" id="UP000593574">
    <property type="component" value="Unassembled WGS sequence"/>
</dbReference>
<evidence type="ECO:0000313" key="2">
    <source>
        <dbReference type="Proteomes" id="UP000593574"/>
    </source>
</evidence>
<dbReference type="AlphaFoldDB" id="A0A7J8YYH0"/>
<organism evidence="1 2">
    <name type="scientific">Gossypium laxum</name>
    <dbReference type="NCBI Taxonomy" id="34288"/>
    <lineage>
        <taxon>Eukaryota</taxon>
        <taxon>Viridiplantae</taxon>
        <taxon>Streptophyta</taxon>
        <taxon>Embryophyta</taxon>
        <taxon>Tracheophyta</taxon>
        <taxon>Spermatophyta</taxon>
        <taxon>Magnoliopsida</taxon>
        <taxon>eudicotyledons</taxon>
        <taxon>Gunneridae</taxon>
        <taxon>Pentapetalae</taxon>
        <taxon>rosids</taxon>
        <taxon>malvids</taxon>
        <taxon>Malvales</taxon>
        <taxon>Malvaceae</taxon>
        <taxon>Malvoideae</taxon>
        <taxon>Gossypium</taxon>
    </lineage>
</organism>
<evidence type="ECO:0000313" key="1">
    <source>
        <dbReference type="EMBL" id="MBA0704382.1"/>
    </source>
</evidence>
<sequence length="41" mass="4342">MKKSSTIPFLGSVGREKREDTIPMSFGLVVTVVNGGGMESV</sequence>
<protein>
    <submittedName>
        <fullName evidence="1">Uncharacterized protein</fullName>
    </submittedName>
</protein>